<evidence type="ECO:0000259" key="4">
    <source>
        <dbReference type="PROSITE" id="PS50042"/>
    </source>
</evidence>
<reference evidence="6" key="1">
    <citation type="journal article" date="2014" name="Int. J. Syst. Evol. Microbiol.">
        <title>Complete genome sequence of Corynebacterium casei LMG S-19264T (=DSM 44701T), isolated from a smear-ripened cheese.</title>
        <authorList>
            <consortium name="US DOE Joint Genome Institute (JGI-PGF)"/>
            <person name="Walter F."/>
            <person name="Albersmeier A."/>
            <person name="Kalinowski J."/>
            <person name="Ruckert C."/>
        </authorList>
    </citation>
    <scope>NUCLEOTIDE SEQUENCE</scope>
    <source>
        <strain evidence="6">KCTC 23714</strain>
    </source>
</reference>
<dbReference type="PROSITE" id="PS50042">
    <property type="entry name" value="CNMP_BINDING_3"/>
    <property type="match status" value="1"/>
</dbReference>
<keyword evidence="1" id="KW-0805">Transcription regulation</keyword>
<dbReference type="InterPro" id="IPR036390">
    <property type="entry name" value="WH_DNA-bd_sf"/>
</dbReference>
<accession>A0A918MHV0</accession>
<dbReference type="InterPro" id="IPR050397">
    <property type="entry name" value="Env_Response_Regulators"/>
</dbReference>
<dbReference type="GO" id="GO:0003677">
    <property type="term" value="F:DNA binding"/>
    <property type="evidence" value="ECO:0007669"/>
    <property type="project" value="UniProtKB-KW"/>
</dbReference>
<evidence type="ECO:0000256" key="1">
    <source>
        <dbReference type="ARBA" id="ARBA00023015"/>
    </source>
</evidence>
<feature type="domain" description="HTH crp-type" evidence="5">
    <location>
        <begin position="143"/>
        <end position="206"/>
    </location>
</feature>
<dbReference type="GO" id="GO:0003700">
    <property type="term" value="F:DNA-binding transcription factor activity"/>
    <property type="evidence" value="ECO:0007669"/>
    <property type="project" value="TreeGrafter"/>
</dbReference>
<reference evidence="6" key="2">
    <citation type="submission" date="2020-09" db="EMBL/GenBank/DDBJ databases">
        <authorList>
            <person name="Sun Q."/>
            <person name="Kim S."/>
        </authorList>
    </citation>
    <scope>NUCLEOTIDE SEQUENCE</scope>
    <source>
        <strain evidence="6">KCTC 23714</strain>
    </source>
</reference>
<dbReference type="InterPro" id="IPR012318">
    <property type="entry name" value="HTH_CRP"/>
</dbReference>
<dbReference type="InterPro" id="IPR018490">
    <property type="entry name" value="cNMP-bd_dom_sf"/>
</dbReference>
<dbReference type="Gene3D" id="1.10.10.10">
    <property type="entry name" value="Winged helix-like DNA-binding domain superfamily/Winged helix DNA-binding domain"/>
    <property type="match status" value="1"/>
</dbReference>
<keyword evidence="3" id="KW-0804">Transcription</keyword>
<keyword evidence="2" id="KW-0238">DNA-binding</keyword>
<evidence type="ECO:0000256" key="3">
    <source>
        <dbReference type="ARBA" id="ARBA00023163"/>
    </source>
</evidence>
<dbReference type="SUPFAM" id="SSF51206">
    <property type="entry name" value="cAMP-binding domain-like"/>
    <property type="match status" value="1"/>
</dbReference>
<dbReference type="SUPFAM" id="SSF46785">
    <property type="entry name" value="Winged helix' DNA-binding domain"/>
    <property type="match status" value="1"/>
</dbReference>
<dbReference type="Proteomes" id="UP000628984">
    <property type="component" value="Unassembled WGS sequence"/>
</dbReference>
<comment type="caution">
    <text evidence="6">The sequence shown here is derived from an EMBL/GenBank/DDBJ whole genome shotgun (WGS) entry which is preliminary data.</text>
</comment>
<dbReference type="GO" id="GO:0005829">
    <property type="term" value="C:cytosol"/>
    <property type="evidence" value="ECO:0007669"/>
    <property type="project" value="TreeGrafter"/>
</dbReference>
<name>A0A918MHV0_9RHOB</name>
<dbReference type="Pfam" id="PF13545">
    <property type="entry name" value="HTH_Crp_2"/>
    <property type="match status" value="1"/>
</dbReference>
<proteinExistence type="predicted"/>
<evidence type="ECO:0000313" key="6">
    <source>
        <dbReference type="EMBL" id="GGW22669.1"/>
    </source>
</evidence>
<dbReference type="RefSeq" id="WP_189632363.1">
    <property type="nucleotide sequence ID" value="NZ_BMYQ01000001.1"/>
</dbReference>
<dbReference type="EMBL" id="BMYQ01000001">
    <property type="protein sequence ID" value="GGW22669.1"/>
    <property type="molecule type" value="Genomic_DNA"/>
</dbReference>
<dbReference type="PANTHER" id="PTHR24567:SF74">
    <property type="entry name" value="HTH-TYPE TRANSCRIPTIONAL REGULATOR ARCR"/>
    <property type="match status" value="1"/>
</dbReference>
<organism evidence="6 7">
    <name type="scientific">Gemmobacter lanyuensis</name>
    <dbReference type="NCBI Taxonomy" id="1054497"/>
    <lineage>
        <taxon>Bacteria</taxon>
        <taxon>Pseudomonadati</taxon>
        <taxon>Pseudomonadota</taxon>
        <taxon>Alphaproteobacteria</taxon>
        <taxon>Rhodobacterales</taxon>
        <taxon>Paracoccaceae</taxon>
        <taxon>Gemmobacter</taxon>
    </lineage>
</organism>
<dbReference type="CDD" id="cd00038">
    <property type="entry name" value="CAP_ED"/>
    <property type="match status" value="1"/>
</dbReference>
<dbReference type="InterPro" id="IPR014710">
    <property type="entry name" value="RmlC-like_jellyroll"/>
</dbReference>
<dbReference type="Pfam" id="PF00027">
    <property type="entry name" value="cNMP_binding"/>
    <property type="match status" value="1"/>
</dbReference>
<dbReference type="AlphaFoldDB" id="A0A918MHV0"/>
<feature type="domain" description="Cyclic nucleotide-binding" evidence="4">
    <location>
        <begin position="26"/>
        <end position="129"/>
    </location>
</feature>
<dbReference type="Gene3D" id="2.60.120.10">
    <property type="entry name" value="Jelly Rolls"/>
    <property type="match status" value="1"/>
</dbReference>
<evidence type="ECO:0000256" key="2">
    <source>
        <dbReference type="ARBA" id="ARBA00023125"/>
    </source>
</evidence>
<dbReference type="InterPro" id="IPR036388">
    <property type="entry name" value="WH-like_DNA-bd_sf"/>
</dbReference>
<dbReference type="PANTHER" id="PTHR24567">
    <property type="entry name" value="CRP FAMILY TRANSCRIPTIONAL REGULATORY PROTEIN"/>
    <property type="match status" value="1"/>
</dbReference>
<sequence length="217" mass="23699">MDWTAETDFHRLAPDHRAELQRLPVRQLPAGQPLFHPGDRAEGFLILLQGRVEVFLTGPSGREILLYAVEPGETCVQTTLGLLGPGTYSGAAVTATDCRAVMVPRAAFLRLMEASAQFRSLVFQAFGNRMADMTRLLEQVAFVRVESRLAAALLHLAQDRVVRATQGELATQIGSAREVVSRKLEGLARRGLITTERGCVHLIDPEGLSRIATADVT</sequence>
<dbReference type="SMART" id="SM00100">
    <property type="entry name" value="cNMP"/>
    <property type="match status" value="1"/>
</dbReference>
<evidence type="ECO:0000259" key="5">
    <source>
        <dbReference type="PROSITE" id="PS51063"/>
    </source>
</evidence>
<dbReference type="InterPro" id="IPR000595">
    <property type="entry name" value="cNMP-bd_dom"/>
</dbReference>
<keyword evidence="7" id="KW-1185">Reference proteome</keyword>
<protein>
    <submittedName>
        <fullName evidence="6">Crp/Fnr family transcriptional regulator</fullName>
    </submittedName>
</protein>
<evidence type="ECO:0000313" key="7">
    <source>
        <dbReference type="Proteomes" id="UP000628984"/>
    </source>
</evidence>
<dbReference type="SMART" id="SM00419">
    <property type="entry name" value="HTH_CRP"/>
    <property type="match status" value="1"/>
</dbReference>
<gene>
    <name evidence="6" type="ORF">GCM10011452_06550</name>
</gene>
<dbReference type="PROSITE" id="PS51063">
    <property type="entry name" value="HTH_CRP_2"/>
    <property type="match status" value="1"/>
</dbReference>